<feature type="transmembrane region" description="Helical" evidence="1">
    <location>
        <begin position="90"/>
        <end position="109"/>
    </location>
</feature>
<feature type="transmembrane region" description="Helical" evidence="1">
    <location>
        <begin position="65"/>
        <end position="81"/>
    </location>
</feature>
<evidence type="ECO:0000313" key="4">
    <source>
        <dbReference type="Proteomes" id="UP000644115"/>
    </source>
</evidence>
<dbReference type="EMBL" id="JACRWC010000056">
    <property type="protein sequence ID" value="MBC5999248.1"/>
    <property type="molecule type" value="Genomic_DNA"/>
</dbReference>
<proteinExistence type="predicted"/>
<comment type="caution">
    <text evidence="3">The sequence shown here is derived from an EMBL/GenBank/DDBJ whole genome shotgun (WGS) entry which is preliminary data.</text>
</comment>
<accession>A0A923NAM3</accession>
<evidence type="ECO:0000313" key="3">
    <source>
        <dbReference type="EMBL" id="MBC5999248.1"/>
    </source>
</evidence>
<evidence type="ECO:0000259" key="2">
    <source>
        <dbReference type="Pfam" id="PF14501"/>
    </source>
</evidence>
<sequence>MNQVYLAEFIQYLCLIPAAAICFLPMKNQLKYSAKTTAGIAAGGITSLSLAGIFSTLSLGVNGDLVFFAVIIMCFVFYYRMVKCGLGEKLAIFFLAIALLSFMSDYAITVDAWIHPTENRSDSCVMATGVQLIFSVSLTLLLAHLLLKYGCRLVDQLFHARVWYVMIPAPLIFSAGNYVIQPRDYSHLYFGNMFFLYLFVLSGMFLLMLIIYVSFYFVAMELIQSLDQRERIQLMQMQEHQYIAQQTYIEESSRIRHDFRQSAITMLNLAEQNDVEALKDYLQSFVADLPQNEIRAWCRNLSVNALLNYYETLLEMYGVRRQWEISLSDCKISDNDLCSMLGNLLENVYHGCLTAKESERFHHFSVLLKNERDLYIVSSNSFDDEVRKKDGKYASSRKDGSGIGLSSIRITAEKYNGTARFSHDDKVFYIDVVMEV</sequence>
<dbReference type="Proteomes" id="UP000644115">
    <property type="component" value="Unassembled WGS sequence"/>
</dbReference>
<keyword evidence="1" id="KW-1133">Transmembrane helix</keyword>
<feature type="transmembrane region" description="Helical" evidence="1">
    <location>
        <begin position="38"/>
        <end position="59"/>
    </location>
</feature>
<gene>
    <name evidence="3" type="ORF">H8876_04475</name>
</gene>
<dbReference type="Gene3D" id="3.30.565.10">
    <property type="entry name" value="Histidine kinase-like ATPase, C-terminal domain"/>
    <property type="match status" value="1"/>
</dbReference>
<dbReference type="GO" id="GO:0042802">
    <property type="term" value="F:identical protein binding"/>
    <property type="evidence" value="ECO:0007669"/>
    <property type="project" value="TreeGrafter"/>
</dbReference>
<reference evidence="3" key="1">
    <citation type="submission" date="2020-08" db="EMBL/GenBank/DDBJ databases">
        <authorList>
            <person name="Liu C."/>
            <person name="Sun Q."/>
        </authorList>
    </citation>
    <scope>NUCLEOTIDE SEQUENCE</scope>
    <source>
        <strain evidence="3">BX16</strain>
    </source>
</reference>
<protein>
    <submittedName>
        <fullName evidence="3">GHKL domain-containing protein</fullName>
    </submittedName>
</protein>
<dbReference type="Pfam" id="PF14501">
    <property type="entry name" value="HATPase_c_5"/>
    <property type="match status" value="1"/>
</dbReference>
<keyword evidence="4" id="KW-1185">Reference proteome</keyword>
<feature type="transmembrane region" description="Helical" evidence="1">
    <location>
        <begin position="195"/>
        <end position="219"/>
    </location>
</feature>
<feature type="transmembrane region" description="Helical" evidence="1">
    <location>
        <begin position="129"/>
        <end position="150"/>
    </location>
</feature>
<dbReference type="RefSeq" id="WP_249286702.1">
    <property type="nucleotide sequence ID" value="NZ_JACRWC010000056.1"/>
</dbReference>
<dbReference type="InterPro" id="IPR036890">
    <property type="entry name" value="HATPase_C_sf"/>
</dbReference>
<feature type="transmembrane region" description="Helical" evidence="1">
    <location>
        <begin position="162"/>
        <end position="180"/>
    </location>
</feature>
<dbReference type="AlphaFoldDB" id="A0A923NAM3"/>
<keyword evidence="1" id="KW-0472">Membrane</keyword>
<name>A0A923NAM3_9FIRM</name>
<dbReference type="PANTHER" id="PTHR40448">
    <property type="entry name" value="TWO-COMPONENT SENSOR HISTIDINE KINASE"/>
    <property type="match status" value="1"/>
</dbReference>
<organism evidence="3 4">
    <name type="scientific">Lentihominibacter faecis</name>
    <dbReference type="NCBI Taxonomy" id="2764712"/>
    <lineage>
        <taxon>Bacteria</taxon>
        <taxon>Bacillati</taxon>
        <taxon>Bacillota</taxon>
        <taxon>Clostridia</taxon>
        <taxon>Peptostreptococcales</taxon>
        <taxon>Anaerovoracaceae</taxon>
        <taxon>Lentihominibacter</taxon>
    </lineage>
</organism>
<evidence type="ECO:0000256" key="1">
    <source>
        <dbReference type="SAM" id="Phobius"/>
    </source>
</evidence>
<keyword evidence="1" id="KW-0812">Transmembrane</keyword>
<feature type="domain" description="Sensor histidine kinase NatK-like C-terminal" evidence="2">
    <location>
        <begin position="336"/>
        <end position="434"/>
    </location>
</feature>
<dbReference type="InterPro" id="IPR032834">
    <property type="entry name" value="NatK-like_C"/>
</dbReference>
<dbReference type="PANTHER" id="PTHR40448:SF1">
    <property type="entry name" value="TWO-COMPONENT SENSOR HISTIDINE KINASE"/>
    <property type="match status" value="1"/>
</dbReference>
<dbReference type="CDD" id="cd16935">
    <property type="entry name" value="HATPase_AgrC-ComD-like"/>
    <property type="match status" value="1"/>
</dbReference>
<feature type="transmembrane region" description="Helical" evidence="1">
    <location>
        <begin position="6"/>
        <end position="26"/>
    </location>
</feature>